<dbReference type="Proteomes" id="UP000245429">
    <property type="component" value="Chromosome"/>
</dbReference>
<evidence type="ECO:0008006" key="4">
    <source>
        <dbReference type="Google" id="ProtNLM"/>
    </source>
</evidence>
<evidence type="ECO:0000313" key="3">
    <source>
        <dbReference type="Proteomes" id="UP000245429"/>
    </source>
</evidence>
<name>A0A2U8QY40_9FLAO</name>
<dbReference type="OrthoDB" id="869610at2"/>
<proteinExistence type="predicted"/>
<dbReference type="GO" id="GO:0015562">
    <property type="term" value="F:efflux transmembrane transporter activity"/>
    <property type="evidence" value="ECO:0007669"/>
    <property type="project" value="TreeGrafter"/>
</dbReference>
<dbReference type="Gene3D" id="2.40.30.170">
    <property type="match status" value="1"/>
</dbReference>
<accession>A0A2U8QY40</accession>
<dbReference type="Gene3D" id="6.20.50.140">
    <property type="match status" value="1"/>
</dbReference>
<reference evidence="2 3" key="1">
    <citation type="submission" date="2018-05" db="EMBL/GenBank/DDBJ databases">
        <title>Flavobacterium sp. MEBiC07310.</title>
        <authorList>
            <person name="Baek K."/>
        </authorList>
    </citation>
    <scope>NUCLEOTIDE SEQUENCE [LARGE SCALE GENOMIC DNA]</scope>
    <source>
        <strain evidence="2 3">MEBiC07310</strain>
    </source>
</reference>
<sequence length="361" mass="41440">MSWNYKYMILLSVVLLIACNRDKKVSPVRKSIQEAVFASGTLSQENEFYLAAGYDGVLKNVNYKEGESIQGNAVFATIEHNVQRNQLEEAQLNYKDAQFNSSAQSLQLKQLNAQIEQAKAQEALDYKNYLRYRELREQNSVSALDFEKAELQYKTSSEQLQLLQSQYLDMEKTLRLAKEKSLSQLNSQKEIYDDYFVKSDKPGIVLNVYKKEGELVKRGEIIAKIGSGSYLAKLFIAEDDIVKIRNGQRAAIQLNTYPDELFEGHITKIWPAFDETEQSYVVEARFEQMPKEIFSGTQLQANIELEVHQNVMVIPIKALIKGKYVKLENGEEIEVQTGYKNEEWIEIKSGLKDNDVLIEMP</sequence>
<organism evidence="2 3">
    <name type="scientific">Flavobacterium sediminis</name>
    <dbReference type="NCBI Taxonomy" id="2201181"/>
    <lineage>
        <taxon>Bacteria</taxon>
        <taxon>Pseudomonadati</taxon>
        <taxon>Bacteroidota</taxon>
        <taxon>Flavobacteriia</taxon>
        <taxon>Flavobacteriales</taxon>
        <taxon>Flavobacteriaceae</taxon>
        <taxon>Flavobacterium</taxon>
    </lineage>
</organism>
<gene>
    <name evidence="2" type="ORF">DI487_15595</name>
</gene>
<dbReference type="Gene3D" id="2.40.50.100">
    <property type="match status" value="1"/>
</dbReference>
<dbReference type="AlphaFoldDB" id="A0A2U8QY40"/>
<protein>
    <recommendedName>
        <fullName evidence="4">RND transporter</fullName>
    </recommendedName>
</protein>
<keyword evidence="1" id="KW-0175">Coiled coil</keyword>
<evidence type="ECO:0000313" key="2">
    <source>
        <dbReference type="EMBL" id="AWM15137.1"/>
    </source>
</evidence>
<dbReference type="EMBL" id="CP029463">
    <property type="protein sequence ID" value="AWM15137.1"/>
    <property type="molecule type" value="Genomic_DNA"/>
</dbReference>
<dbReference type="KEGG" id="fse:DI487_15595"/>
<dbReference type="Gene3D" id="1.10.287.470">
    <property type="entry name" value="Helix hairpin bin"/>
    <property type="match status" value="1"/>
</dbReference>
<dbReference type="GO" id="GO:1990281">
    <property type="term" value="C:efflux pump complex"/>
    <property type="evidence" value="ECO:0007669"/>
    <property type="project" value="TreeGrafter"/>
</dbReference>
<dbReference type="PANTHER" id="PTHR30469:SF33">
    <property type="entry name" value="SLR1207 PROTEIN"/>
    <property type="match status" value="1"/>
</dbReference>
<dbReference type="RefSeq" id="WP_109570475.1">
    <property type="nucleotide sequence ID" value="NZ_CP029463.1"/>
</dbReference>
<keyword evidence="3" id="KW-1185">Reference proteome</keyword>
<evidence type="ECO:0000256" key="1">
    <source>
        <dbReference type="SAM" id="Coils"/>
    </source>
</evidence>
<dbReference type="PROSITE" id="PS51257">
    <property type="entry name" value="PROKAR_LIPOPROTEIN"/>
    <property type="match status" value="1"/>
</dbReference>
<feature type="coiled-coil region" evidence="1">
    <location>
        <begin position="146"/>
        <end position="180"/>
    </location>
</feature>
<dbReference type="PANTHER" id="PTHR30469">
    <property type="entry name" value="MULTIDRUG RESISTANCE PROTEIN MDTA"/>
    <property type="match status" value="1"/>
</dbReference>